<feature type="region of interest" description="Disordered" evidence="1">
    <location>
        <begin position="67"/>
        <end position="129"/>
    </location>
</feature>
<sequence length="129" mass="13496">MASRSQARASVPEFELKRKDLFVLKVVSLAASSPMPLFEASSGIGWQNIYRRSLYIETVRYGCSLSDSQAVDDDDDGNGSGGGGGDDDDDDLDDDDGGGGNGSVVVVSAGDDDDDDDDDDDSANDDGCE</sequence>
<feature type="compositionally biased region" description="Acidic residues" evidence="1">
    <location>
        <begin position="85"/>
        <end position="97"/>
    </location>
</feature>
<evidence type="ECO:0000313" key="2">
    <source>
        <dbReference type="EMBL" id="GFN99850.1"/>
    </source>
</evidence>
<evidence type="ECO:0000313" key="3">
    <source>
        <dbReference type="Proteomes" id="UP000735302"/>
    </source>
</evidence>
<name>A0AAV3ZZ92_9GAST</name>
<dbReference type="EMBL" id="BLXT01003024">
    <property type="protein sequence ID" value="GFN99850.1"/>
    <property type="molecule type" value="Genomic_DNA"/>
</dbReference>
<gene>
    <name evidence="2" type="ORF">PoB_002635600</name>
</gene>
<protein>
    <submittedName>
        <fullName evidence="2">Uncharacterized protein</fullName>
    </submittedName>
</protein>
<keyword evidence="3" id="KW-1185">Reference proteome</keyword>
<accession>A0AAV3ZZ92</accession>
<organism evidence="2 3">
    <name type="scientific">Plakobranchus ocellatus</name>
    <dbReference type="NCBI Taxonomy" id="259542"/>
    <lineage>
        <taxon>Eukaryota</taxon>
        <taxon>Metazoa</taxon>
        <taxon>Spiralia</taxon>
        <taxon>Lophotrochozoa</taxon>
        <taxon>Mollusca</taxon>
        <taxon>Gastropoda</taxon>
        <taxon>Heterobranchia</taxon>
        <taxon>Euthyneura</taxon>
        <taxon>Panpulmonata</taxon>
        <taxon>Sacoglossa</taxon>
        <taxon>Placobranchoidea</taxon>
        <taxon>Plakobranchidae</taxon>
        <taxon>Plakobranchus</taxon>
    </lineage>
</organism>
<feature type="compositionally biased region" description="Acidic residues" evidence="1">
    <location>
        <begin position="110"/>
        <end position="129"/>
    </location>
</feature>
<reference evidence="2 3" key="1">
    <citation type="journal article" date="2021" name="Elife">
        <title>Chloroplast acquisition without the gene transfer in kleptoplastic sea slugs, Plakobranchus ocellatus.</title>
        <authorList>
            <person name="Maeda T."/>
            <person name="Takahashi S."/>
            <person name="Yoshida T."/>
            <person name="Shimamura S."/>
            <person name="Takaki Y."/>
            <person name="Nagai Y."/>
            <person name="Toyoda A."/>
            <person name="Suzuki Y."/>
            <person name="Arimoto A."/>
            <person name="Ishii H."/>
            <person name="Satoh N."/>
            <person name="Nishiyama T."/>
            <person name="Hasebe M."/>
            <person name="Maruyama T."/>
            <person name="Minagawa J."/>
            <person name="Obokata J."/>
            <person name="Shigenobu S."/>
        </authorList>
    </citation>
    <scope>NUCLEOTIDE SEQUENCE [LARGE SCALE GENOMIC DNA]</scope>
</reference>
<comment type="caution">
    <text evidence="2">The sequence shown here is derived from an EMBL/GenBank/DDBJ whole genome shotgun (WGS) entry which is preliminary data.</text>
</comment>
<dbReference type="Proteomes" id="UP000735302">
    <property type="component" value="Unassembled WGS sequence"/>
</dbReference>
<evidence type="ECO:0000256" key="1">
    <source>
        <dbReference type="SAM" id="MobiDB-lite"/>
    </source>
</evidence>
<dbReference type="AlphaFoldDB" id="A0AAV3ZZ92"/>
<proteinExistence type="predicted"/>